<dbReference type="Proteomes" id="UP001365542">
    <property type="component" value="Unassembled WGS sequence"/>
</dbReference>
<proteinExistence type="inferred from homology"/>
<feature type="transmembrane region" description="Helical" evidence="7">
    <location>
        <begin position="165"/>
        <end position="186"/>
    </location>
</feature>
<dbReference type="PANTHER" id="PTHR33048:SF160">
    <property type="entry name" value="SAT4 FAMILY MEMBRANE PROTEIN"/>
    <property type="match status" value="1"/>
</dbReference>
<feature type="region of interest" description="Disordered" evidence="6">
    <location>
        <begin position="419"/>
        <end position="463"/>
    </location>
</feature>
<dbReference type="InterPro" id="IPR049326">
    <property type="entry name" value="Rhodopsin_dom_fungi"/>
</dbReference>
<evidence type="ECO:0000256" key="7">
    <source>
        <dbReference type="SAM" id="Phobius"/>
    </source>
</evidence>
<keyword evidence="2 7" id="KW-0812">Transmembrane</keyword>
<dbReference type="EMBL" id="JAVHJO010000001">
    <property type="protein sequence ID" value="KAK6544212.1"/>
    <property type="molecule type" value="Genomic_DNA"/>
</dbReference>
<accession>A0AAV9XRK6</accession>
<feature type="transmembrane region" description="Helical" evidence="7">
    <location>
        <begin position="217"/>
        <end position="238"/>
    </location>
</feature>
<feature type="transmembrane region" description="Helical" evidence="7">
    <location>
        <begin position="283"/>
        <end position="308"/>
    </location>
</feature>
<feature type="domain" description="Rhodopsin" evidence="8">
    <location>
        <begin position="68"/>
        <end position="310"/>
    </location>
</feature>
<feature type="transmembrane region" description="Helical" evidence="7">
    <location>
        <begin position="91"/>
        <end position="115"/>
    </location>
</feature>
<feature type="transmembrane region" description="Helical" evidence="7">
    <location>
        <begin position="47"/>
        <end position="71"/>
    </location>
</feature>
<name>A0AAV9XRK6_9PEZI</name>
<evidence type="ECO:0000256" key="4">
    <source>
        <dbReference type="ARBA" id="ARBA00023136"/>
    </source>
</evidence>
<evidence type="ECO:0000256" key="3">
    <source>
        <dbReference type="ARBA" id="ARBA00022989"/>
    </source>
</evidence>
<gene>
    <name evidence="9" type="ORF">TWF694_000915</name>
</gene>
<evidence type="ECO:0000256" key="5">
    <source>
        <dbReference type="ARBA" id="ARBA00038359"/>
    </source>
</evidence>
<keyword evidence="3 7" id="KW-1133">Transmembrane helix</keyword>
<evidence type="ECO:0000256" key="6">
    <source>
        <dbReference type="SAM" id="MobiDB-lite"/>
    </source>
</evidence>
<comment type="caution">
    <text evidence="9">The sequence shown here is derived from an EMBL/GenBank/DDBJ whole genome shotgun (WGS) entry which is preliminary data.</text>
</comment>
<dbReference type="AlphaFoldDB" id="A0AAV9XRK6"/>
<dbReference type="GO" id="GO:0016020">
    <property type="term" value="C:membrane"/>
    <property type="evidence" value="ECO:0007669"/>
    <property type="project" value="UniProtKB-SubCell"/>
</dbReference>
<dbReference type="InterPro" id="IPR052337">
    <property type="entry name" value="SAT4-like"/>
</dbReference>
<evidence type="ECO:0000256" key="2">
    <source>
        <dbReference type="ARBA" id="ARBA00022692"/>
    </source>
</evidence>
<organism evidence="9 10">
    <name type="scientific">Orbilia ellipsospora</name>
    <dbReference type="NCBI Taxonomy" id="2528407"/>
    <lineage>
        <taxon>Eukaryota</taxon>
        <taxon>Fungi</taxon>
        <taxon>Dikarya</taxon>
        <taxon>Ascomycota</taxon>
        <taxon>Pezizomycotina</taxon>
        <taxon>Orbiliomycetes</taxon>
        <taxon>Orbiliales</taxon>
        <taxon>Orbiliaceae</taxon>
        <taxon>Orbilia</taxon>
    </lineage>
</organism>
<evidence type="ECO:0000313" key="9">
    <source>
        <dbReference type="EMBL" id="KAK6544212.1"/>
    </source>
</evidence>
<comment type="similarity">
    <text evidence="5">Belongs to the SAT4 family.</text>
</comment>
<feature type="transmembrane region" description="Helical" evidence="7">
    <location>
        <begin position="127"/>
        <end position="144"/>
    </location>
</feature>
<evidence type="ECO:0000313" key="10">
    <source>
        <dbReference type="Proteomes" id="UP001365542"/>
    </source>
</evidence>
<keyword evidence="4 7" id="KW-0472">Membrane</keyword>
<protein>
    <recommendedName>
        <fullName evidence="8">Rhodopsin domain-containing protein</fullName>
    </recommendedName>
</protein>
<evidence type="ECO:0000259" key="8">
    <source>
        <dbReference type="Pfam" id="PF20684"/>
    </source>
</evidence>
<dbReference type="PANTHER" id="PTHR33048">
    <property type="entry name" value="PTH11-LIKE INTEGRAL MEMBRANE PROTEIN (AFU_ORTHOLOGUE AFUA_5G11245)"/>
    <property type="match status" value="1"/>
</dbReference>
<feature type="region of interest" description="Disordered" evidence="6">
    <location>
        <begin position="377"/>
        <end position="398"/>
    </location>
</feature>
<sequence length="463" mass="52424">MKWVKPPNPQTDADREYLRGLFPLLKEFPANFEFPQEIDPHYQIPVNTFYCFVSGIIVCMLATLIVVLRFWARARVKGSFGIDDWVMVPTFLFYCAFNVVNVFAVFGTGLGYHLYDNSRKDIESYLVVQYLHVIFSFSALYLCRISIQHLLLRLTPKSSAFQRRYLSILIGVSYVFWLAAMLTQILQCGVPATNAFDLKSNLDGTCISLKSTANYGVFMSGHIILDAFTIFPPLFVLFKLPMTKAKKFNLGFLLVLGIFTMVFSAVKPFVFYRMMVDSFDITWNATAVAFWGILESSLALVIASLPALNRGIVRIARLDKFFSTASSGSKMLSNRFKLKENIYKGPSKFVRYTADATVKDNIQTYLELGSLGENRSEEQLRWTSTEGSDDRKGSDTYPRITVERSFHLTEERASVLEAEIEQAPGADVSAELSRPTKARVFGSNRQSPPSPADSDSFKKYFRS</sequence>
<evidence type="ECO:0000256" key="1">
    <source>
        <dbReference type="ARBA" id="ARBA00004141"/>
    </source>
</evidence>
<comment type="subcellular location">
    <subcellularLocation>
        <location evidence="1">Membrane</location>
        <topology evidence="1">Multi-pass membrane protein</topology>
    </subcellularLocation>
</comment>
<dbReference type="Pfam" id="PF20684">
    <property type="entry name" value="Fung_rhodopsin"/>
    <property type="match status" value="1"/>
</dbReference>
<reference evidence="9 10" key="1">
    <citation type="submission" date="2019-10" db="EMBL/GenBank/DDBJ databases">
        <authorList>
            <person name="Palmer J.M."/>
        </authorList>
    </citation>
    <scope>NUCLEOTIDE SEQUENCE [LARGE SCALE GENOMIC DNA]</scope>
    <source>
        <strain evidence="9 10">TWF694</strain>
    </source>
</reference>
<keyword evidence="10" id="KW-1185">Reference proteome</keyword>
<feature type="transmembrane region" description="Helical" evidence="7">
    <location>
        <begin position="250"/>
        <end position="271"/>
    </location>
</feature>